<dbReference type="Gene3D" id="3.30.1360.120">
    <property type="entry name" value="Probable tRNA modification gtpase trme, domain 1"/>
    <property type="match status" value="1"/>
</dbReference>
<dbReference type="InterPro" id="IPR027266">
    <property type="entry name" value="TrmE/GcvT-like"/>
</dbReference>
<protein>
    <submittedName>
        <fullName evidence="1">Sarcosine oxidase, gamma subunit</fullName>
    </submittedName>
</protein>
<dbReference type="EMBL" id="RBNL01002977">
    <property type="protein sequence ID" value="RML61209.1"/>
    <property type="molecule type" value="Genomic_DNA"/>
</dbReference>
<gene>
    <name evidence="1" type="ORF">APX70_05247</name>
</gene>
<accession>A0A3M2XBV7</accession>
<sequence length="55" mass="5875">PGSVAQTSAARINVIVINVGAETGPRMQILFDRASLAYFKDAMLDAMTEFGGRCL</sequence>
<evidence type="ECO:0000313" key="2">
    <source>
        <dbReference type="Proteomes" id="UP000282378"/>
    </source>
</evidence>
<name>A0A3M2XBV7_PSEYM</name>
<organism evidence="1 2">
    <name type="scientific">Pseudomonas syringae pv. maculicola</name>
    <dbReference type="NCBI Taxonomy" id="59511"/>
    <lineage>
        <taxon>Bacteria</taxon>
        <taxon>Pseudomonadati</taxon>
        <taxon>Pseudomonadota</taxon>
        <taxon>Gammaproteobacteria</taxon>
        <taxon>Pseudomonadales</taxon>
        <taxon>Pseudomonadaceae</taxon>
        <taxon>Pseudomonas</taxon>
    </lineage>
</organism>
<proteinExistence type="predicted"/>
<dbReference type="AlphaFoldDB" id="A0A3M2XBV7"/>
<feature type="non-terminal residue" evidence="1">
    <location>
        <position position="1"/>
    </location>
</feature>
<comment type="caution">
    <text evidence="1">The sequence shown here is derived from an EMBL/GenBank/DDBJ whole genome shotgun (WGS) entry which is preliminary data.</text>
</comment>
<reference evidence="1 2" key="1">
    <citation type="submission" date="2018-08" db="EMBL/GenBank/DDBJ databases">
        <title>Recombination of ecologically and evolutionarily significant loci maintains genetic cohesion in the Pseudomonas syringae species complex.</title>
        <authorList>
            <person name="Dillon M."/>
            <person name="Thakur S."/>
            <person name="Almeida R.N.D."/>
            <person name="Weir B.S."/>
            <person name="Guttman D.S."/>
        </authorList>
    </citation>
    <scope>NUCLEOTIDE SEQUENCE [LARGE SCALE GENOMIC DNA]</scope>
    <source>
        <strain evidence="1 2">88_10</strain>
    </source>
</reference>
<dbReference type="Proteomes" id="UP000282378">
    <property type="component" value="Unassembled WGS sequence"/>
</dbReference>
<evidence type="ECO:0000313" key="1">
    <source>
        <dbReference type="EMBL" id="RML61209.1"/>
    </source>
</evidence>